<protein>
    <recommendedName>
        <fullName evidence="4">DUF4230 domain-containing protein</fullName>
    </recommendedName>
</protein>
<name>A0AAN0MEE3_9ACTN</name>
<sequence length="212" mass="23104">MKAPAMAKKISFRSMVIVLVVGLILGVGLTLWVTKPFSATAAFDHQPKSRTSEVVNAVTREQQVVLLSLGIQGISQKSDSSTFFGVHVPGSSRATFLMYSFDAKLGIDGKQVKVEEIGQDEYEVKIPEFIFIGHSNEEFTLAAENNGALSWVTPEIDPVELINGVLSDDSEAQYIASNEEILRSQTQAFYSSIVTAIDPDLTLHFDFAGDQG</sequence>
<proteinExistence type="predicted"/>
<feature type="transmembrane region" description="Helical" evidence="1">
    <location>
        <begin position="12"/>
        <end position="33"/>
    </location>
</feature>
<evidence type="ECO:0008006" key="4">
    <source>
        <dbReference type="Google" id="ProtNLM"/>
    </source>
</evidence>
<organism evidence="2 3">
    <name type="scientific">Brooklawnia propionicigenes</name>
    <dbReference type="NCBI Taxonomy" id="3041175"/>
    <lineage>
        <taxon>Bacteria</taxon>
        <taxon>Bacillati</taxon>
        <taxon>Actinomycetota</taxon>
        <taxon>Actinomycetes</taxon>
        <taxon>Propionibacteriales</taxon>
        <taxon>Propionibacteriaceae</taxon>
        <taxon>Brooklawnia</taxon>
    </lineage>
</organism>
<keyword evidence="1" id="KW-0472">Membrane</keyword>
<keyword evidence="1" id="KW-1133">Transmembrane helix</keyword>
<gene>
    <name evidence="2" type="ORF">brsh051_00700</name>
</gene>
<reference evidence="2" key="1">
    <citation type="journal article" date="2024" name="Int. J. Syst. Evol. Microbiol.">
        <title>Brooklawnia propionicigenes sp. nov., a facultatively anaerobic, propionate-producing bacterium isolated from a methanogenic reactor treating waste from cattle farms.</title>
        <authorList>
            <person name="Akita Y."/>
            <person name="Ueki A."/>
            <person name="Tonouchi A."/>
            <person name="Sugawara Y."/>
            <person name="Honma S."/>
            <person name="Kaku N."/>
            <person name="Ueki K."/>
        </authorList>
    </citation>
    <scope>NUCLEOTIDE SEQUENCE</scope>
    <source>
        <strain evidence="2">SH051</strain>
    </source>
</reference>
<dbReference type="AlphaFoldDB" id="A0AAN0MEE3"/>
<evidence type="ECO:0000313" key="2">
    <source>
        <dbReference type="EMBL" id="BEH00789.1"/>
    </source>
</evidence>
<keyword evidence="1" id="KW-0812">Transmembrane</keyword>
<evidence type="ECO:0000313" key="3">
    <source>
        <dbReference type="Proteomes" id="UP001431656"/>
    </source>
</evidence>
<keyword evidence="3" id="KW-1185">Reference proteome</keyword>
<dbReference type="Proteomes" id="UP001431656">
    <property type="component" value="Chromosome"/>
</dbReference>
<dbReference type="EMBL" id="AP028056">
    <property type="protein sequence ID" value="BEH00789.1"/>
    <property type="molecule type" value="Genomic_DNA"/>
</dbReference>
<evidence type="ECO:0000256" key="1">
    <source>
        <dbReference type="SAM" id="Phobius"/>
    </source>
</evidence>
<dbReference type="KEGG" id="broo:brsh051_00700"/>
<accession>A0AAN0MEE3</accession>